<dbReference type="KEGG" id="plen:EIM92_19365"/>
<dbReference type="PANTHER" id="PTHR46825">
    <property type="entry name" value="D-ALANYL-D-ALANINE-CARBOXYPEPTIDASE/ENDOPEPTIDASE AMPH"/>
    <property type="match status" value="1"/>
</dbReference>
<dbReference type="Gene3D" id="3.40.710.10">
    <property type="entry name" value="DD-peptidase/beta-lactamase superfamily"/>
    <property type="match status" value="1"/>
</dbReference>
<dbReference type="InterPro" id="IPR001466">
    <property type="entry name" value="Beta-lactam-related"/>
</dbReference>
<dbReference type="InterPro" id="IPR012338">
    <property type="entry name" value="Beta-lactam/transpept-like"/>
</dbReference>
<dbReference type="RefSeq" id="WP_125084224.1">
    <property type="nucleotide sequence ID" value="NZ_CP034248.1"/>
</dbReference>
<dbReference type="OrthoDB" id="9803467at2"/>
<dbReference type="InterPro" id="IPR050491">
    <property type="entry name" value="AmpC-like"/>
</dbReference>
<protein>
    <submittedName>
        <fullName evidence="2">Class A beta-lactamase-related serine hydrolase</fullName>
    </submittedName>
</protein>
<proteinExistence type="predicted"/>
<dbReference type="AlphaFoldDB" id="A0A3S8RYS2"/>
<organism evidence="2 3">
    <name type="scientific">Paenibacillus lentus</name>
    <dbReference type="NCBI Taxonomy" id="1338368"/>
    <lineage>
        <taxon>Bacteria</taxon>
        <taxon>Bacillati</taxon>
        <taxon>Bacillota</taxon>
        <taxon>Bacilli</taxon>
        <taxon>Bacillales</taxon>
        <taxon>Paenibacillaceae</taxon>
        <taxon>Paenibacillus</taxon>
    </lineage>
</organism>
<sequence>MSLQLYGCLDESLQQMAMPYTSKYKHAVLSIGIVSQSMMRTFGYGNITPFGTSSYGNIIYEIGSLTKVFTTSLLSLLIKRNVVRLEDSIGLYEDSLSNAHPITLRHLASHTSGLPSVSFIKALQNRFDKRISRDPYCIFDVKETLAYIQKISSKRVGKKFRYSNEGMGMLGRIIAKVMGTDLEEALIEHICQPLGMKDTTISLSSEQRGRLIPGYAGKDIQQPELVMKDFAGAGALRSTVSDLLWFLASHMNMQQSESLIDEALHYTYKQYHSLSKDVGVGLGWIIDHRTGCVWHNGSTHGYSSFMGFIPKKQLGVVILSNYRPKLWDDTLESMGDEILKLMQTK</sequence>
<dbReference type="PANTHER" id="PTHR46825:SF8">
    <property type="entry name" value="BETA-LACTAMASE-RELATED"/>
    <property type="match status" value="1"/>
</dbReference>
<keyword evidence="2" id="KW-0378">Hydrolase</keyword>
<accession>A0A3S8RYS2</accession>
<dbReference type="GO" id="GO:0016787">
    <property type="term" value="F:hydrolase activity"/>
    <property type="evidence" value="ECO:0007669"/>
    <property type="project" value="UniProtKB-KW"/>
</dbReference>
<evidence type="ECO:0000313" key="2">
    <source>
        <dbReference type="EMBL" id="AZK48059.1"/>
    </source>
</evidence>
<feature type="domain" description="Beta-lactamase-related" evidence="1">
    <location>
        <begin position="59"/>
        <end position="329"/>
    </location>
</feature>
<gene>
    <name evidence="2" type="ORF">EIM92_19365</name>
</gene>
<reference evidence="2 3" key="1">
    <citation type="submission" date="2018-11" db="EMBL/GenBank/DDBJ databases">
        <title>Genome sequencing of Paenibacillus lentus DSM25539(T).</title>
        <authorList>
            <person name="Kook J.-K."/>
            <person name="Park S.-N."/>
            <person name="Lim Y.K."/>
        </authorList>
    </citation>
    <scope>NUCLEOTIDE SEQUENCE [LARGE SCALE GENOMIC DNA]</scope>
    <source>
        <strain evidence="2 3">DSM 25539</strain>
    </source>
</reference>
<dbReference type="Proteomes" id="UP000273145">
    <property type="component" value="Chromosome"/>
</dbReference>
<keyword evidence="3" id="KW-1185">Reference proteome</keyword>
<evidence type="ECO:0000313" key="3">
    <source>
        <dbReference type="Proteomes" id="UP000273145"/>
    </source>
</evidence>
<dbReference type="SUPFAM" id="SSF56601">
    <property type="entry name" value="beta-lactamase/transpeptidase-like"/>
    <property type="match status" value="1"/>
</dbReference>
<dbReference type="EMBL" id="CP034248">
    <property type="protein sequence ID" value="AZK48059.1"/>
    <property type="molecule type" value="Genomic_DNA"/>
</dbReference>
<name>A0A3S8RYS2_9BACL</name>
<evidence type="ECO:0000259" key="1">
    <source>
        <dbReference type="Pfam" id="PF00144"/>
    </source>
</evidence>
<dbReference type="Pfam" id="PF00144">
    <property type="entry name" value="Beta-lactamase"/>
    <property type="match status" value="1"/>
</dbReference>